<feature type="binding site" evidence="6">
    <location>
        <position position="232"/>
    </location>
    <ligand>
        <name>S-adenosyl-L-methionine</name>
        <dbReference type="ChEBI" id="CHEBI:59789"/>
    </ligand>
</feature>
<dbReference type="GO" id="GO:0008276">
    <property type="term" value="F:protein methyltransferase activity"/>
    <property type="evidence" value="ECO:0007669"/>
    <property type="project" value="UniProtKB-UniRule"/>
</dbReference>
<dbReference type="RefSeq" id="WP_190471696.1">
    <property type="nucleotide sequence ID" value="NZ_JACJPW010000093.1"/>
</dbReference>
<feature type="binding site" evidence="6">
    <location>
        <position position="185"/>
    </location>
    <ligand>
        <name>S-adenosyl-L-methionine</name>
        <dbReference type="ChEBI" id="CHEBI:59789"/>
    </ligand>
</feature>
<evidence type="ECO:0000256" key="5">
    <source>
        <dbReference type="ARBA" id="ARBA00022691"/>
    </source>
</evidence>
<dbReference type="CDD" id="cd02440">
    <property type="entry name" value="AdoMet_MTases"/>
    <property type="match status" value="1"/>
</dbReference>
<organism evidence="7 8">
    <name type="scientific">Aerosakkonema funiforme FACHB-1375</name>
    <dbReference type="NCBI Taxonomy" id="2949571"/>
    <lineage>
        <taxon>Bacteria</taxon>
        <taxon>Bacillati</taxon>
        <taxon>Cyanobacteriota</taxon>
        <taxon>Cyanophyceae</taxon>
        <taxon>Oscillatoriophycideae</taxon>
        <taxon>Aerosakkonematales</taxon>
        <taxon>Aerosakkonemataceae</taxon>
        <taxon>Aerosakkonema</taxon>
    </lineage>
</organism>
<evidence type="ECO:0000256" key="4">
    <source>
        <dbReference type="ARBA" id="ARBA00022679"/>
    </source>
</evidence>
<proteinExistence type="inferred from homology"/>
<evidence type="ECO:0000313" key="8">
    <source>
        <dbReference type="Proteomes" id="UP000641646"/>
    </source>
</evidence>
<keyword evidence="3 6" id="KW-0489">Methyltransferase</keyword>
<keyword evidence="8" id="KW-1185">Reference proteome</keyword>
<evidence type="ECO:0000256" key="3">
    <source>
        <dbReference type="ARBA" id="ARBA00022603"/>
    </source>
</evidence>
<keyword evidence="7" id="KW-0687">Ribonucleoprotein</keyword>
<evidence type="ECO:0000256" key="2">
    <source>
        <dbReference type="ARBA" id="ARBA00022490"/>
    </source>
</evidence>
<name>A0A926VJ01_9CYAN</name>
<dbReference type="InterPro" id="IPR004498">
    <property type="entry name" value="Ribosomal_PrmA_MeTrfase"/>
</dbReference>
<gene>
    <name evidence="6" type="primary">prmA</name>
    <name evidence="7" type="ORF">H6G03_27270</name>
</gene>
<dbReference type="GO" id="GO:0005840">
    <property type="term" value="C:ribosome"/>
    <property type="evidence" value="ECO:0007669"/>
    <property type="project" value="UniProtKB-KW"/>
</dbReference>
<keyword evidence="5 6" id="KW-0949">S-adenosyl-L-methionine</keyword>
<dbReference type="InterPro" id="IPR029063">
    <property type="entry name" value="SAM-dependent_MTases_sf"/>
</dbReference>
<reference evidence="7" key="1">
    <citation type="journal article" date="2015" name="ISME J.">
        <title>Draft Genome Sequence of Streptomyces incarnatus NRRL8089, which Produces the Nucleoside Antibiotic Sinefungin.</title>
        <authorList>
            <person name="Oshima K."/>
            <person name="Hattori M."/>
            <person name="Shimizu H."/>
            <person name="Fukuda K."/>
            <person name="Nemoto M."/>
            <person name="Inagaki K."/>
            <person name="Tamura T."/>
        </authorList>
    </citation>
    <scope>NUCLEOTIDE SEQUENCE</scope>
    <source>
        <strain evidence="7">FACHB-1375</strain>
    </source>
</reference>
<dbReference type="PANTHER" id="PTHR43648">
    <property type="entry name" value="ELECTRON TRANSFER FLAVOPROTEIN BETA SUBUNIT LYSINE METHYLTRANSFERASE"/>
    <property type="match status" value="1"/>
</dbReference>
<dbReference type="NCBIfam" id="TIGR00406">
    <property type="entry name" value="prmA"/>
    <property type="match status" value="1"/>
</dbReference>
<evidence type="ECO:0000313" key="7">
    <source>
        <dbReference type="EMBL" id="MBD2184727.1"/>
    </source>
</evidence>
<dbReference type="EC" id="2.1.1.-" evidence="6"/>
<comment type="subcellular location">
    <subcellularLocation>
        <location evidence="6">Cytoplasm</location>
    </subcellularLocation>
</comment>
<dbReference type="AlphaFoldDB" id="A0A926VJ01"/>
<reference evidence="7" key="2">
    <citation type="submission" date="2020-08" db="EMBL/GenBank/DDBJ databases">
        <authorList>
            <person name="Chen M."/>
            <person name="Teng W."/>
            <person name="Zhao L."/>
            <person name="Hu C."/>
            <person name="Zhou Y."/>
            <person name="Han B."/>
            <person name="Song L."/>
            <person name="Shu W."/>
        </authorList>
    </citation>
    <scope>NUCLEOTIDE SEQUENCE</scope>
    <source>
        <strain evidence="7">FACHB-1375</strain>
    </source>
</reference>
<dbReference type="Gene3D" id="3.40.50.150">
    <property type="entry name" value="Vaccinia Virus protein VP39"/>
    <property type="match status" value="1"/>
</dbReference>
<sequence length="296" mass="32901">MSNSWWELQILCEQVLEDSVFWRLEKFGCRGTASEIKGHACLVRGYLPQEQAQLLDLAALSLWLRQDALVLGMSMPAMKWHLIDEEDWSSSWKTHWQPQEIGDRFLIYPAWLPVPANSERIILRLDPGLAFGTGTHATTQLCLESLEMRLGFAESQAVVADIGCGSGILSVGAVLLGAEKVYAVDTDPIAVRSTRSNRTLNKVASGRLIVEQGSVDLVMQMSDGPVDGIVCNILAEVIIDLIPQMSEIAKPNTWGILSGILLDQTKPVADVLEQNGWVIATLWRRQDWCCFNIRRG</sequence>
<dbReference type="Pfam" id="PF06325">
    <property type="entry name" value="PrmA"/>
    <property type="match status" value="1"/>
</dbReference>
<dbReference type="SUPFAM" id="SSF53335">
    <property type="entry name" value="S-adenosyl-L-methionine-dependent methyltransferases"/>
    <property type="match status" value="1"/>
</dbReference>
<keyword evidence="4 6" id="KW-0808">Transferase</keyword>
<dbReference type="HAMAP" id="MF_00735">
    <property type="entry name" value="Methyltr_PrmA"/>
    <property type="match status" value="1"/>
</dbReference>
<feature type="binding site" evidence="6">
    <location>
        <position position="163"/>
    </location>
    <ligand>
        <name>S-adenosyl-L-methionine</name>
        <dbReference type="ChEBI" id="CHEBI:59789"/>
    </ligand>
</feature>
<dbReference type="PIRSF" id="PIRSF000401">
    <property type="entry name" value="RPL11_MTase"/>
    <property type="match status" value="1"/>
</dbReference>
<dbReference type="EMBL" id="JACJPW010000093">
    <property type="protein sequence ID" value="MBD2184727.1"/>
    <property type="molecule type" value="Genomic_DNA"/>
</dbReference>
<keyword evidence="7" id="KW-0689">Ribosomal protein</keyword>
<dbReference type="GO" id="GO:0005737">
    <property type="term" value="C:cytoplasm"/>
    <property type="evidence" value="ECO:0007669"/>
    <property type="project" value="UniProtKB-SubCell"/>
</dbReference>
<accession>A0A926VJ01</accession>
<keyword evidence="2 6" id="KW-0963">Cytoplasm</keyword>
<comment type="caution">
    <text evidence="7">The sequence shown here is derived from an EMBL/GenBank/DDBJ whole genome shotgun (WGS) entry which is preliminary data.</text>
</comment>
<dbReference type="GO" id="GO:0032259">
    <property type="term" value="P:methylation"/>
    <property type="evidence" value="ECO:0007669"/>
    <property type="project" value="UniProtKB-KW"/>
</dbReference>
<comment type="catalytic activity">
    <reaction evidence="6">
        <text>L-lysyl-[protein] + 3 S-adenosyl-L-methionine = N(6),N(6),N(6)-trimethyl-L-lysyl-[protein] + 3 S-adenosyl-L-homocysteine + 3 H(+)</text>
        <dbReference type="Rhea" id="RHEA:54192"/>
        <dbReference type="Rhea" id="RHEA-COMP:9752"/>
        <dbReference type="Rhea" id="RHEA-COMP:13826"/>
        <dbReference type="ChEBI" id="CHEBI:15378"/>
        <dbReference type="ChEBI" id="CHEBI:29969"/>
        <dbReference type="ChEBI" id="CHEBI:57856"/>
        <dbReference type="ChEBI" id="CHEBI:59789"/>
        <dbReference type="ChEBI" id="CHEBI:61961"/>
    </reaction>
</comment>
<feature type="binding site" evidence="6">
    <location>
        <position position="139"/>
    </location>
    <ligand>
        <name>S-adenosyl-L-methionine</name>
        <dbReference type="ChEBI" id="CHEBI:59789"/>
    </ligand>
</feature>
<evidence type="ECO:0000256" key="6">
    <source>
        <dbReference type="HAMAP-Rule" id="MF_00735"/>
    </source>
</evidence>
<comment type="similarity">
    <text evidence="1 6">Belongs to the methyltransferase superfamily. PrmA family.</text>
</comment>
<dbReference type="PANTHER" id="PTHR43648:SF1">
    <property type="entry name" value="ELECTRON TRANSFER FLAVOPROTEIN BETA SUBUNIT LYSINE METHYLTRANSFERASE"/>
    <property type="match status" value="1"/>
</dbReference>
<dbReference type="Proteomes" id="UP000641646">
    <property type="component" value="Unassembled WGS sequence"/>
</dbReference>
<protein>
    <recommendedName>
        <fullName evidence="6">Ribosomal protein L11 methyltransferase</fullName>
        <shortName evidence="6">L11 Mtase</shortName>
        <ecNumber evidence="6">2.1.1.-</ecNumber>
    </recommendedName>
</protein>
<evidence type="ECO:0000256" key="1">
    <source>
        <dbReference type="ARBA" id="ARBA00009741"/>
    </source>
</evidence>
<dbReference type="InterPro" id="IPR050078">
    <property type="entry name" value="Ribosomal_L11_MeTrfase_PrmA"/>
</dbReference>
<comment type="function">
    <text evidence="6">Methylates ribosomal protein L11.</text>
</comment>